<dbReference type="EMBL" id="AP024485">
    <property type="protein sequence ID" value="BCS89136.1"/>
    <property type="molecule type" value="Genomic_DNA"/>
</dbReference>
<reference evidence="1" key="1">
    <citation type="journal article" date="2022" name="Arch. Microbiol.">
        <title>Pseudodesulfovibrio sediminis sp. nov., a mesophilic and neutrophilic sulfate-reducing bacterium isolated from sediment of a brackish lake.</title>
        <authorList>
            <person name="Takahashi A."/>
            <person name="Kojima H."/>
            <person name="Watanabe M."/>
            <person name="Fukui M."/>
        </authorList>
    </citation>
    <scope>NUCLEOTIDE SEQUENCE</scope>
    <source>
        <strain evidence="1">SF6</strain>
    </source>
</reference>
<proteinExistence type="predicted"/>
<protein>
    <submittedName>
        <fullName evidence="1">Uncharacterized protein</fullName>
    </submittedName>
</protein>
<gene>
    <name evidence="1" type="ORF">PSDVSF_23780</name>
</gene>
<name>A0ABM7P851_9BACT</name>
<sequence length="279" mass="31596">MSVFADTHRLKHVYLDTKRLPASQFPDQVQKAMGTFHQFQPDVVMLGDDNALRLLGPTISEIGTPIVYFGINNNPRNYFEVMPKNVIGIIERVPLFPWVRHLRLIAPEAKNIHVIMDDSHTSKAIVKVTFADRKSIIFDNSTIRYTIIASWSEWQRTVLEAGPDDIFIMPTFHALKNDAGENIPNDTVAYWTSTNSPVPIFTLQDYAVGDTGAVGAFTLHGMEHGRIAALLVNGILEGKDFPELSLLAKQKGTFYFNKKQLQRFGLTLPRHIEMQTIYR</sequence>
<dbReference type="Proteomes" id="UP001053296">
    <property type="component" value="Chromosome"/>
</dbReference>
<dbReference type="PANTHER" id="PTHR35271:SF1">
    <property type="entry name" value="ABC TRANSPORTER, SUBSTRATE-BINDING LIPOPROTEIN"/>
    <property type="match status" value="1"/>
</dbReference>
<accession>A0ABM7P851</accession>
<dbReference type="InterPro" id="IPR007487">
    <property type="entry name" value="ABC_transpt-TYRBP-like"/>
</dbReference>
<dbReference type="Gene3D" id="3.40.50.2300">
    <property type="match status" value="2"/>
</dbReference>
<evidence type="ECO:0000313" key="2">
    <source>
        <dbReference type="Proteomes" id="UP001053296"/>
    </source>
</evidence>
<dbReference type="PANTHER" id="PTHR35271">
    <property type="entry name" value="ABC TRANSPORTER, SUBSTRATE-BINDING LIPOPROTEIN-RELATED"/>
    <property type="match status" value="1"/>
</dbReference>
<evidence type="ECO:0000313" key="1">
    <source>
        <dbReference type="EMBL" id="BCS89136.1"/>
    </source>
</evidence>
<keyword evidence="2" id="KW-1185">Reference proteome</keyword>
<organism evidence="1 2">
    <name type="scientific">Pseudodesulfovibrio sediminis</name>
    <dbReference type="NCBI Taxonomy" id="2810563"/>
    <lineage>
        <taxon>Bacteria</taxon>
        <taxon>Pseudomonadati</taxon>
        <taxon>Thermodesulfobacteriota</taxon>
        <taxon>Desulfovibrionia</taxon>
        <taxon>Desulfovibrionales</taxon>
        <taxon>Desulfovibrionaceae</taxon>
    </lineage>
</organism>